<evidence type="ECO:0000313" key="2">
    <source>
        <dbReference type="WBParaSite" id="JU765_v2.g17065.t1"/>
    </source>
</evidence>
<name>A0AC34QK59_9BILA</name>
<reference evidence="2" key="1">
    <citation type="submission" date="2022-11" db="UniProtKB">
        <authorList>
            <consortium name="WormBaseParasite"/>
        </authorList>
    </citation>
    <scope>IDENTIFICATION</scope>
</reference>
<proteinExistence type="predicted"/>
<protein>
    <submittedName>
        <fullName evidence="2">Uncharacterized protein</fullName>
    </submittedName>
</protein>
<dbReference type="Proteomes" id="UP000887576">
    <property type="component" value="Unplaced"/>
</dbReference>
<sequence>MTAAAFTVGIWLFFITAVLSQEIITEPQEFTVDLGKEVTLPCRVEDFDEDQGIIWKKGEDSVLVLDDLTEEGMQGNYRLLVKNDDHALYISAVEVHHEGNYTCTISDPDKNVKVVHRLHVHVPPTVRISAKTKTLYPRFGETLVLGCHAQGNPVPKIIWKFNNGNAIPVDAKVSKKGVLELPKVDASYAGDYECRATNSFNETASAFVTVKPIPDDFVRDKPSVFIDRAYIPTQQGESLNISCKYTGTPPPDVLWTLNGKSINMNKHLVTSKFENNYTTTTLELRRITGDEFGDYKCQVSNGIGTAFAKIHVNDKPGKPFIQSQDNSSLSWTVESAIPVDQYKVFYRLSGEDKFIDYKIFPSDKRDQEGNIWTRTEKLDFLKPGTEYELQVQGRNKQGWGSYADDYRKVFTPNDFTQQKTNANYATSIFVNIPVLLCGLLMIRL</sequence>
<organism evidence="1 2">
    <name type="scientific">Panagrolaimus sp. JU765</name>
    <dbReference type="NCBI Taxonomy" id="591449"/>
    <lineage>
        <taxon>Eukaryota</taxon>
        <taxon>Metazoa</taxon>
        <taxon>Ecdysozoa</taxon>
        <taxon>Nematoda</taxon>
        <taxon>Chromadorea</taxon>
        <taxon>Rhabditida</taxon>
        <taxon>Tylenchina</taxon>
        <taxon>Panagrolaimomorpha</taxon>
        <taxon>Panagrolaimoidea</taxon>
        <taxon>Panagrolaimidae</taxon>
        <taxon>Panagrolaimus</taxon>
    </lineage>
</organism>
<accession>A0AC34QK59</accession>
<evidence type="ECO:0000313" key="1">
    <source>
        <dbReference type="Proteomes" id="UP000887576"/>
    </source>
</evidence>
<dbReference type="WBParaSite" id="JU765_v2.g17065.t1">
    <property type="protein sequence ID" value="JU765_v2.g17065.t1"/>
    <property type="gene ID" value="JU765_v2.g17065"/>
</dbReference>